<dbReference type="Pfam" id="PF00037">
    <property type="entry name" value="Fer4"/>
    <property type="match status" value="1"/>
</dbReference>
<evidence type="ECO:0000313" key="3">
    <source>
        <dbReference type="Proteomes" id="UP000067738"/>
    </source>
</evidence>
<organism evidence="2 3">
    <name type="scientific">Methanobrevibacter millerae</name>
    <dbReference type="NCBI Taxonomy" id="230361"/>
    <lineage>
        <taxon>Archaea</taxon>
        <taxon>Methanobacteriati</taxon>
        <taxon>Methanobacteriota</taxon>
        <taxon>Methanomada group</taxon>
        <taxon>Methanobacteria</taxon>
        <taxon>Methanobacteriales</taxon>
        <taxon>Methanobacteriaceae</taxon>
        <taxon>Methanobrevibacter</taxon>
    </lineage>
</organism>
<dbReference type="PROSITE" id="PS51379">
    <property type="entry name" value="4FE4S_FER_2"/>
    <property type="match status" value="2"/>
</dbReference>
<sequence length="274" mass="31370">MRRPRFVDLSRFTLKYIFNWRFWIAEITKKSNTYKKVVDKMLFEDDEIVVVPNTINVNKKIESEGSEFLPTEVIKEVIKRNKDIVIMNSCLCRTSNKCQDYPRDIGCIFIGPTSKKIPEHIGKKATVEEALAQVDRADAAGLSHIIGRNKIDTVWMNIRPGKGLLTICHCCPCCCLWKVYPNLDNSITDKLEKLDGVSLKFDESKCKMCKKCLKERCMFNALSLKDDEISIDYDICKGCGLCVNSCKFGALTIEYTNEAIDNVVNRIDDLLEIR</sequence>
<reference evidence="2 3" key="1">
    <citation type="submission" date="2015-04" db="EMBL/GenBank/DDBJ databases">
        <title>The complete genome sequence of the rumen methanogen Methanobrevibacter millerae SM9.</title>
        <authorList>
            <person name="Leahy S.C."/>
            <person name="Kelly W.J."/>
            <person name="Pacheco D.M."/>
            <person name="Li D."/>
            <person name="Altermann E."/>
            <person name="Attwood G.T."/>
        </authorList>
    </citation>
    <scope>NUCLEOTIDE SEQUENCE [LARGE SCALE GENOMIC DNA]</scope>
    <source>
        <strain evidence="2 3">SM9</strain>
    </source>
</reference>
<feature type="domain" description="4Fe-4S ferredoxin-type" evidence="1">
    <location>
        <begin position="227"/>
        <end position="256"/>
    </location>
</feature>
<dbReference type="GeneID" id="26735586"/>
<dbReference type="Gene3D" id="3.30.70.20">
    <property type="match status" value="1"/>
</dbReference>
<dbReference type="EMBL" id="CP011266">
    <property type="protein sequence ID" value="ALT68409.1"/>
    <property type="molecule type" value="Genomic_DNA"/>
</dbReference>
<dbReference type="KEGG" id="mmil:sm9_0610"/>
<name>A0A0U3DPX9_9EURY</name>
<dbReference type="AlphaFoldDB" id="A0A0U3DPX9"/>
<keyword evidence="3" id="KW-1185">Reference proteome</keyword>
<accession>A0A0U3DPX9</accession>
<evidence type="ECO:0000259" key="1">
    <source>
        <dbReference type="PROSITE" id="PS51379"/>
    </source>
</evidence>
<dbReference type="SUPFAM" id="SSF54862">
    <property type="entry name" value="4Fe-4S ferredoxins"/>
    <property type="match status" value="1"/>
</dbReference>
<dbReference type="PATRIC" id="fig|230361.4.peg.632"/>
<feature type="domain" description="4Fe-4S ferredoxin-type" evidence="1">
    <location>
        <begin position="197"/>
        <end position="226"/>
    </location>
</feature>
<proteinExistence type="predicted"/>
<dbReference type="InterPro" id="IPR017896">
    <property type="entry name" value="4Fe4S_Fe-S-bd"/>
</dbReference>
<dbReference type="OrthoDB" id="23833at2157"/>
<dbReference type="Proteomes" id="UP000067738">
    <property type="component" value="Chromosome"/>
</dbReference>
<protein>
    <submittedName>
        <fullName evidence="2">4Fe-4S ferredoxin iron-sulfur binding domain-containing protein</fullName>
    </submittedName>
</protein>
<dbReference type="RefSeq" id="WP_058738732.1">
    <property type="nucleotide sequence ID" value="NZ_CP011266.1"/>
</dbReference>
<evidence type="ECO:0000313" key="2">
    <source>
        <dbReference type="EMBL" id="ALT68409.1"/>
    </source>
</evidence>
<gene>
    <name evidence="2" type="ORF">sm9_0610</name>
</gene>